<keyword evidence="1" id="KW-1133">Transmembrane helix</keyword>
<feature type="transmembrane region" description="Helical" evidence="1">
    <location>
        <begin position="6"/>
        <end position="25"/>
    </location>
</feature>
<keyword evidence="1" id="KW-0812">Transmembrane</keyword>
<accession>A0A4U8TFS7</accession>
<name>A0A4U8TFS7_9HELI</name>
<evidence type="ECO:0000313" key="2">
    <source>
        <dbReference type="EMBL" id="TLD98971.1"/>
    </source>
</evidence>
<sequence length="178" mass="20732">MLGFHSLSFVAVFVISPFIFFVSSYVKLRYLLLRENIFKCIILVFISSSSYVYAKMTSCKTIIDGVVMEGTCKGILKHGKFVGYYPSGVLAWEVHYKNNMLHGRFRHFYANGNPHFIGFYKHGILHGDFVQYASDNVSLKTTFKRGVLHNWLYVVTQKKKIQTLRYYYGKLIAQEYFD</sequence>
<dbReference type="AlphaFoldDB" id="A0A4U8TFS7"/>
<evidence type="ECO:0008006" key="4">
    <source>
        <dbReference type="Google" id="ProtNLM"/>
    </source>
</evidence>
<feature type="transmembrane region" description="Helical" evidence="1">
    <location>
        <begin position="37"/>
        <end position="54"/>
    </location>
</feature>
<dbReference type="Gene3D" id="2.20.110.10">
    <property type="entry name" value="Histone H3 K4-specific methyltransferase SET7/9 N-terminal domain"/>
    <property type="match status" value="1"/>
</dbReference>
<dbReference type="InterPro" id="IPR011652">
    <property type="entry name" value="MORN_2"/>
</dbReference>
<gene>
    <name evidence="2" type="ORF">LS80_002960</name>
</gene>
<keyword evidence="1" id="KW-0472">Membrane</keyword>
<dbReference type="Proteomes" id="UP000029861">
    <property type="component" value="Unassembled WGS sequence"/>
</dbReference>
<comment type="caution">
    <text evidence="2">The sequence shown here is derived from an EMBL/GenBank/DDBJ whole genome shotgun (WGS) entry which is preliminary data.</text>
</comment>
<evidence type="ECO:0000313" key="3">
    <source>
        <dbReference type="Proteomes" id="UP000029861"/>
    </source>
</evidence>
<dbReference type="Pfam" id="PF07661">
    <property type="entry name" value="MORN_2"/>
    <property type="match status" value="2"/>
</dbReference>
<organism evidence="2 3">
    <name type="scientific">Helicobacter trogontum</name>
    <dbReference type="NCBI Taxonomy" id="50960"/>
    <lineage>
        <taxon>Bacteria</taxon>
        <taxon>Pseudomonadati</taxon>
        <taxon>Campylobacterota</taxon>
        <taxon>Epsilonproteobacteria</taxon>
        <taxon>Campylobacterales</taxon>
        <taxon>Helicobacteraceae</taxon>
        <taxon>Helicobacter</taxon>
    </lineage>
</organism>
<dbReference type="SUPFAM" id="SSF82185">
    <property type="entry name" value="Histone H3 K4-specific methyltransferase SET7/9 N-terminal domain"/>
    <property type="match status" value="1"/>
</dbReference>
<dbReference type="EMBL" id="JRPK02000006">
    <property type="protein sequence ID" value="TLD98971.1"/>
    <property type="molecule type" value="Genomic_DNA"/>
</dbReference>
<protein>
    <recommendedName>
        <fullName evidence="4">Toxin-antitoxin system YwqK family antitoxin</fullName>
    </recommendedName>
</protein>
<proteinExistence type="predicted"/>
<reference evidence="2 3" key="1">
    <citation type="journal article" date="2014" name="Genome Announc.">
        <title>Draft genome sequences of eight enterohepatic helicobacter species isolated from both laboratory and wild rodents.</title>
        <authorList>
            <person name="Sheh A."/>
            <person name="Shen Z."/>
            <person name="Fox J.G."/>
        </authorList>
    </citation>
    <scope>NUCLEOTIDE SEQUENCE [LARGE SCALE GENOMIC DNA]</scope>
    <source>
        <strain evidence="2 3">ATCC 49310</strain>
    </source>
</reference>
<evidence type="ECO:0000256" key="1">
    <source>
        <dbReference type="SAM" id="Phobius"/>
    </source>
</evidence>
<dbReference type="STRING" id="50960.LS81_10570"/>